<dbReference type="eggNOG" id="COG2078">
    <property type="taxonomic scope" value="Bacteria"/>
</dbReference>
<dbReference type="Proteomes" id="UP000000503">
    <property type="component" value="Chromosome"/>
</dbReference>
<dbReference type="InterPro" id="IPR027485">
    <property type="entry name" value="AMMECR1_N"/>
</dbReference>
<feature type="domain" description="AMMECR1" evidence="1">
    <location>
        <begin position="8"/>
        <end position="194"/>
    </location>
</feature>
<dbReference type="NCBIfam" id="TIGR04335">
    <property type="entry name" value="AmmeMemoSam_A"/>
    <property type="match status" value="1"/>
</dbReference>
<proteinExistence type="predicted"/>
<dbReference type="EMBL" id="CP002868">
    <property type="protein sequence ID" value="AEJ19136.1"/>
    <property type="molecule type" value="Genomic_DNA"/>
</dbReference>
<reference evidence="3" key="1">
    <citation type="journal article" date="2013" name="Stand. Genomic Sci.">
        <title>Genome sequence of the thermophilic fresh-water bacterium Spirochaeta caldaria type strain (H1(T)), reclassification of Spirochaeta caldaria, Spirochaeta stenostrepta, and Spirochaeta zuelzerae in the genus Treponema as Treponema caldaria comb. nov., Treponema stenostrepta comb. nov., and Treponema zuelzerae comb. nov., and emendation of the genus Treponema.</title>
        <authorList>
            <person name="Abt B."/>
            <person name="Goker M."/>
            <person name="Scheuner C."/>
            <person name="Han C."/>
            <person name="Lu M."/>
            <person name="Misra M."/>
            <person name="Lapidus A."/>
            <person name="Nolan M."/>
            <person name="Lucas S."/>
            <person name="Hammon N."/>
            <person name="Deshpande S."/>
            <person name="Cheng J.F."/>
            <person name="Tapia R."/>
            <person name="Goodwin L.A."/>
            <person name="Pitluck S."/>
            <person name="Liolios K."/>
            <person name="Pagani I."/>
            <person name="Ivanova N."/>
            <person name="Mavromatis K."/>
            <person name="Mikhailova N."/>
            <person name="Huntemann M."/>
            <person name="Pati A."/>
            <person name="Chen A."/>
            <person name="Palaniappan K."/>
            <person name="Land M."/>
            <person name="Hauser L."/>
            <person name="Jeffries C.D."/>
            <person name="Rohde M."/>
            <person name="Spring S."/>
            <person name="Gronow S."/>
            <person name="Detter J.C."/>
            <person name="Bristow J."/>
            <person name="Eisen J.A."/>
            <person name="Markowitz V."/>
            <person name="Hugenholtz P."/>
            <person name="Kyrpides N.C."/>
            <person name="Woyke T."/>
            <person name="Klenk H.P."/>
        </authorList>
    </citation>
    <scope>NUCLEOTIDE SEQUENCE</scope>
    <source>
        <strain evidence="3">ATCC 51460 / DSM 7334 / H1</strain>
    </source>
</reference>
<name>F8F2M1_GRAC1</name>
<organism evidence="2 3">
    <name type="scientific">Gracilinema caldarium (strain ATCC 51460 / DSM 7334 / H1)</name>
    <name type="common">Treponema caldarium</name>
    <dbReference type="NCBI Taxonomy" id="744872"/>
    <lineage>
        <taxon>Bacteria</taxon>
        <taxon>Pseudomonadati</taxon>
        <taxon>Spirochaetota</taxon>
        <taxon>Spirochaetia</taxon>
        <taxon>Spirochaetales</taxon>
        <taxon>Breznakiellaceae</taxon>
        <taxon>Gracilinema</taxon>
    </lineage>
</organism>
<dbReference type="KEGG" id="scd:Spica_0986"/>
<dbReference type="HOGENOM" id="CLU_095686_1_1_12"/>
<dbReference type="NCBIfam" id="TIGR00296">
    <property type="entry name" value="TIGR00296 family protein"/>
    <property type="match status" value="1"/>
</dbReference>
<sequence length="194" mass="21689">MKLELTEDEKQCLLQEARESIASQLDGRPPQYERPDSVEAQITSGVSALTVPCGAFVTLHKGKELRGCIGRMIALRPLEETIRSMAQAAAFEDPRFPPLRRDELDQCQIEISVLSPMERCYDPRSVQIGVHGLYLVHRGYSGVLLPQVPVEQGWNLDEYLDYICRKAGLPPGAYNESGAELYTFTALVFSETKT</sequence>
<dbReference type="SUPFAM" id="SSF143447">
    <property type="entry name" value="AMMECR1-like"/>
    <property type="match status" value="1"/>
</dbReference>
<dbReference type="PANTHER" id="PTHR13016:SF0">
    <property type="entry name" value="AMME SYNDROME CANDIDATE GENE 1 PROTEIN"/>
    <property type="match status" value="1"/>
</dbReference>
<dbReference type="RefSeq" id="WP_013968447.1">
    <property type="nucleotide sequence ID" value="NC_015732.1"/>
</dbReference>
<dbReference type="AlphaFoldDB" id="F8F2M1"/>
<dbReference type="InterPro" id="IPR036071">
    <property type="entry name" value="AMMECR1_dom_sf"/>
</dbReference>
<keyword evidence="3" id="KW-1185">Reference proteome</keyword>
<evidence type="ECO:0000313" key="3">
    <source>
        <dbReference type="Proteomes" id="UP000000503"/>
    </source>
</evidence>
<dbReference type="PROSITE" id="PS51112">
    <property type="entry name" value="AMMECR1"/>
    <property type="match status" value="1"/>
</dbReference>
<dbReference type="STRING" id="744872.Spica_0986"/>
<dbReference type="Pfam" id="PF01871">
    <property type="entry name" value="AMMECR1"/>
    <property type="match status" value="1"/>
</dbReference>
<evidence type="ECO:0000259" key="1">
    <source>
        <dbReference type="PROSITE" id="PS51112"/>
    </source>
</evidence>
<gene>
    <name evidence="2" type="ordered locus">Spica_0986</name>
</gene>
<dbReference type="OrthoDB" id="159752at2"/>
<accession>F8F2M1</accession>
<evidence type="ECO:0000313" key="2">
    <source>
        <dbReference type="EMBL" id="AEJ19136.1"/>
    </source>
</evidence>
<dbReference type="InterPro" id="IPR023473">
    <property type="entry name" value="AMMECR1"/>
</dbReference>
<dbReference type="Gene3D" id="3.30.1490.150">
    <property type="entry name" value="Hypothetical protein ph0010, domain 2"/>
    <property type="match status" value="1"/>
</dbReference>
<dbReference type="PANTHER" id="PTHR13016">
    <property type="entry name" value="AMMECR1 HOMOLOG"/>
    <property type="match status" value="1"/>
</dbReference>
<dbReference type="InterPro" id="IPR027623">
    <property type="entry name" value="AmmeMemoSam_A"/>
</dbReference>
<dbReference type="Gene3D" id="3.30.700.20">
    <property type="entry name" value="Hypothetical protein ph0010, domain 1"/>
    <property type="match status" value="1"/>
</dbReference>
<dbReference type="InterPro" id="IPR002733">
    <property type="entry name" value="AMMECR1_domain"/>
</dbReference>
<protein>
    <submittedName>
        <fullName evidence="2">AMMECR1 domain protein</fullName>
    </submittedName>
</protein>